<dbReference type="GO" id="GO:0051213">
    <property type="term" value="F:dioxygenase activity"/>
    <property type="evidence" value="ECO:0007669"/>
    <property type="project" value="UniProtKB-KW"/>
</dbReference>
<dbReference type="STRING" id="460265.Mnod_7235"/>
<organism evidence="10 11">
    <name type="scientific">Methylobacterium nodulans (strain LMG 21967 / CNCM I-2342 / ORS 2060)</name>
    <dbReference type="NCBI Taxonomy" id="460265"/>
    <lineage>
        <taxon>Bacteria</taxon>
        <taxon>Pseudomonadati</taxon>
        <taxon>Pseudomonadota</taxon>
        <taxon>Alphaproteobacteria</taxon>
        <taxon>Hyphomicrobiales</taxon>
        <taxon>Methylobacteriaceae</taxon>
        <taxon>Methylobacterium</taxon>
    </lineage>
</organism>
<dbReference type="EMBL" id="CP001349">
    <property type="protein sequence ID" value="ACL61974.1"/>
    <property type="molecule type" value="Genomic_DNA"/>
</dbReference>
<dbReference type="PANTHER" id="PTHR42747:SF3">
    <property type="entry name" value="NITRONATE MONOOXYGENASE-RELATED"/>
    <property type="match status" value="1"/>
</dbReference>
<comment type="catalytic activity">
    <reaction evidence="9">
        <text>3 propionate 3-nitronate + 3 O2 + H2O = 3 3-oxopropanoate + 2 nitrate + nitrite + H2O2 + 3 H(+)</text>
        <dbReference type="Rhea" id="RHEA:57332"/>
        <dbReference type="ChEBI" id="CHEBI:15377"/>
        <dbReference type="ChEBI" id="CHEBI:15378"/>
        <dbReference type="ChEBI" id="CHEBI:15379"/>
        <dbReference type="ChEBI" id="CHEBI:16240"/>
        <dbReference type="ChEBI" id="CHEBI:16301"/>
        <dbReference type="ChEBI" id="CHEBI:17632"/>
        <dbReference type="ChEBI" id="CHEBI:33190"/>
        <dbReference type="ChEBI" id="CHEBI:136067"/>
    </reaction>
</comment>
<keyword evidence="3" id="KW-0216">Detoxification</keyword>
<comment type="similarity">
    <text evidence="2">Belongs to the nitronate monooxygenase family. NMO class I subfamily.</text>
</comment>
<dbReference type="InterPro" id="IPR004136">
    <property type="entry name" value="NMO"/>
</dbReference>
<evidence type="ECO:0000256" key="8">
    <source>
        <dbReference type="ARBA" id="ARBA00031155"/>
    </source>
</evidence>
<proteinExistence type="inferred from homology"/>
<dbReference type="SUPFAM" id="SSF51412">
    <property type="entry name" value="Inosine monophosphate dehydrogenase (IMPDH)"/>
    <property type="match status" value="1"/>
</dbReference>
<evidence type="ECO:0000256" key="1">
    <source>
        <dbReference type="ARBA" id="ARBA00001917"/>
    </source>
</evidence>
<sequence>MSDLHPALARAEAFCTRYGLRLPILLAPMAGACPPSLSIAVAEAGGLGACGALLMPPPAILAWAAEMRAGSAGPFQLNLWIPDPAPVRDPDHEARLRTFLGTFGPAVPPEAGDATPPDFSAQCEALLEAAPPIVSSVMGLYPPAFVERLKARGIAWWANVSTVAEALAAEAAGADAVVAQGAEAGGHRGCFDAGRAEAEMVGTLALVPAVVDAVRIPVVATGGIAEARGAAAALLLGASAVQIGTGFLRCPEAKLAPAWAAALGRARPEDTRVARVFSGRAGRSLATAYVAAATAPEAPPPAPYPVQRGLTQAMRDAATRAGDVERMQAWAGQAAGFARAEPAGEVVADLWEGMRALLR</sequence>
<dbReference type="PANTHER" id="PTHR42747">
    <property type="entry name" value="NITRONATE MONOOXYGENASE-RELATED"/>
    <property type="match status" value="1"/>
</dbReference>
<name>B8ILJ9_METNO</name>
<evidence type="ECO:0000256" key="5">
    <source>
        <dbReference type="ARBA" id="ARBA00022643"/>
    </source>
</evidence>
<dbReference type="GO" id="GO:0018580">
    <property type="term" value="F:nitronate monooxygenase activity"/>
    <property type="evidence" value="ECO:0007669"/>
    <property type="project" value="InterPro"/>
</dbReference>
<reference evidence="10 11" key="1">
    <citation type="submission" date="2009-01" db="EMBL/GenBank/DDBJ databases">
        <title>Complete sequence of chromosome of Methylobacterium nodulans ORS 2060.</title>
        <authorList>
            <consortium name="US DOE Joint Genome Institute"/>
            <person name="Lucas S."/>
            <person name="Copeland A."/>
            <person name="Lapidus A."/>
            <person name="Glavina del Rio T."/>
            <person name="Dalin E."/>
            <person name="Tice H."/>
            <person name="Bruce D."/>
            <person name="Goodwin L."/>
            <person name="Pitluck S."/>
            <person name="Sims D."/>
            <person name="Brettin T."/>
            <person name="Detter J.C."/>
            <person name="Han C."/>
            <person name="Larimer F."/>
            <person name="Land M."/>
            <person name="Hauser L."/>
            <person name="Kyrpides N."/>
            <person name="Ivanova N."/>
            <person name="Marx C.J."/>
            <person name="Richardson P."/>
        </authorList>
    </citation>
    <scope>NUCLEOTIDE SEQUENCE [LARGE SCALE GENOMIC DNA]</scope>
    <source>
        <strain evidence="11">LMG 21967 / CNCM I-2342 / ORS 2060</strain>
    </source>
</reference>
<protein>
    <recommendedName>
        <fullName evidence="8">Propionate 3-nitronate monooxygenase</fullName>
    </recommendedName>
</protein>
<keyword evidence="10" id="KW-0223">Dioxygenase</keyword>
<keyword evidence="4" id="KW-0285">Flavoprotein</keyword>
<dbReference type="KEGG" id="mno:Mnod_7235"/>
<evidence type="ECO:0000256" key="3">
    <source>
        <dbReference type="ARBA" id="ARBA00022575"/>
    </source>
</evidence>
<evidence type="ECO:0000256" key="7">
    <source>
        <dbReference type="ARBA" id="ARBA00023033"/>
    </source>
</evidence>
<dbReference type="eggNOG" id="COG2070">
    <property type="taxonomic scope" value="Bacteria"/>
</dbReference>
<evidence type="ECO:0000313" key="10">
    <source>
        <dbReference type="EMBL" id="ACL61974.1"/>
    </source>
</evidence>
<dbReference type="AlphaFoldDB" id="B8ILJ9"/>
<keyword evidence="7" id="KW-0503">Monooxygenase</keyword>
<dbReference type="HOGENOM" id="CLU_038732_5_1_5"/>
<evidence type="ECO:0000256" key="2">
    <source>
        <dbReference type="ARBA" id="ARBA00009881"/>
    </source>
</evidence>
<evidence type="ECO:0000256" key="4">
    <source>
        <dbReference type="ARBA" id="ARBA00022630"/>
    </source>
</evidence>
<dbReference type="CDD" id="cd04730">
    <property type="entry name" value="NPD_like"/>
    <property type="match status" value="1"/>
</dbReference>
<dbReference type="OrthoDB" id="9778912at2"/>
<gene>
    <name evidence="10" type="ordered locus">Mnod_7235</name>
</gene>
<dbReference type="Gene3D" id="3.20.20.70">
    <property type="entry name" value="Aldolase class I"/>
    <property type="match status" value="1"/>
</dbReference>
<dbReference type="InterPro" id="IPR013785">
    <property type="entry name" value="Aldolase_TIM"/>
</dbReference>
<evidence type="ECO:0000313" key="11">
    <source>
        <dbReference type="Proteomes" id="UP000008207"/>
    </source>
</evidence>
<dbReference type="RefSeq" id="WP_015933536.1">
    <property type="nucleotide sequence ID" value="NC_011894.1"/>
</dbReference>
<comment type="cofactor">
    <cofactor evidence="1">
        <name>FMN</name>
        <dbReference type="ChEBI" id="CHEBI:58210"/>
    </cofactor>
</comment>
<dbReference type="Pfam" id="PF03060">
    <property type="entry name" value="NMO"/>
    <property type="match status" value="1"/>
</dbReference>
<keyword evidence="11" id="KW-1185">Reference proteome</keyword>
<dbReference type="GO" id="GO:0009636">
    <property type="term" value="P:response to toxic substance"/>
    <property type="evidence" value="ECO:0007669"/>
    <property type="project" value="UniProtKB-KW"/>
</dbReference>
<evidence type="ECO:0000256" key="9">
    <source>
        <dbReference type="ARBA" id="ARBA00049401"/>
    </source>
</evidence>
<evidence type="ECO:0000256" key="6">
    <source>
        <dbReference type="ARBA" id="ARBA00023002"/>
    </source>
</evidence>
<keyword evidence="5" id="KW-0288">FMN</keyword>
<keyword evidence="6" id="KW-0560">Oxidoreductase</keyword>
<accession>B8ILJ9</accession>
<dbReference type="Proteomes" id="UP000008207">
    <property type="component" value="Chromosome"/>
</dbReference>